<sequence>MDDVARWTVEVPRDTDLAVRELVGDDTRAVSAFVDKAVTRQLLALEIERTRQANADRDSDEIDRLIEAELAIVRREMREAGRYQLDPQP</sequence>
<dbReference type="Pfam" id="PF16762">
    <property type="entry name" value="RHH_6"/>
    <property type="match status" value="1"/>
</dbReference>
<proteinExistence type="predicted"/>
<accession>A0A7G5IID0</accession>
<reference evidence="2 3" key="1">
    <citation type="submission" date="2020-07" db="EMBL/GenBank/DDBJ databases">
        <title>Complete genome sequence for Sandaracinobacter sp. M6.</title>
        <authorList>
            <person name="Tang Y."/>
            <person name="Liu Q."/>
            <person name="Guo Z."/>
            <person name="Lei P."/>
            <person name="Huang B."/>
        </authorList>
    </citation>
    <scope>NUCLEOTIDE SEQUENCE [LARGE SCALE GENOMIC DNA]</scope>
    <source>
        <strain evidence="2 3">M6</strain>
    </source>
</reference>
<evidence type="ECO:0000313" key="3">
    <source>
        <dbReference type="Proteomes" id="UP000515292"/>
    </source>
</evidence>
<dbReference type="GO" id="GO:0006355">
    <property type="term" value="P:regulation of DNA-templated transcription"/>
    <property type="evidence" value="ECO:0007669"/>
    <property type="project" value="InterPro"/>
</dbReference>
<dbReference type="Proteomes" id="UP000515292">
    <property type="component" value="Chromosome"/>
</dbReference>
<feature type="domain" description="XACb0070 ribbon-helix-helix" evidence="1">
    <location>
        <begin position="3"/>
        <end position="73"/>
    </location>
</feature>
<organism evidence="2 3">
    <name type="scientific">Sandaracinobacteroides saxicola</name>
    <dbReference type="NCBI Taxonomy" id="2759707"/>
    <lineage>
        <taxon>Bacteria</taxon>
        <taxon>Pseudomonadati</taxon>
        <taxon>Pseudomonadota</taxon>
        <taxon>Alphaproteobacteria</taxon>
        <taxon>Sphingomonadales</taxon>
        <taxon>Sphingosinicellaceae</taxon>
        <taxon>Sandaracinobacteroides</taxon>
    </lineage>
</organism>
<protein>
    <recommendedName>
        <fullName evidence="1">XACb0070 ribbon-helix-helix domain-containing protein</fullName>
    </recommendedName>
</protein>
<evidence type="ECO:0000259" key="1">
    <source>
        <dbReference type="Pfam" id="PF16762"/>
    </source>
</evidence>
<dbReference type="Gene3D" id="1.10.1220.10">
    <property type="entry name" value="Met repressor-like"/>
    <property type="match status" value="1"/>
</dbReference>
<dbReference type="KEGG" id="sand:H3309_00980"/>
<keyword evidence="3" id="KW-1185">Reference proteome</keyword>
<name>A0A7G5IID0_9SPHN</name>
<gene>
    <name evidence="2" type="ORF">H3309_00980</name>
</gene>
<dbReference type="AlphaFoldDB" id="A0A7G5IID0"/>
<dbReference type="RefSeq" id="WP_182296663.1">
    <property type="nucleotide sequence ID" value="NZ_CP059851.1"/>
</dbReference>
<dbReference type="InterPro" id="IPR013321">
    <property type="entry name" value="Arc_rbn_hlx_hlx"/>
</dbReference>
<evidence type="ECO:0000313" key="2">
    <source>
        <dbReference type="EMBL" id="QMW23122.1"/>
    </source>
</evidence>
<dbReference type="InterPro" id="IPR031914">
    <property type="entry name" value="XACb0070_RHH_dom"/>
</dbReference>
<dbReference type="EMBL" id="CP059851">
    <property type="protein sequence ID" value="QMW23122.1"/>
    <property type="molecule type" value="Genomic_DNA"/>
</dbReference>